<keyword evidence="2" id="KW-1185">Reference proteome</keyword>
<comment type="caution">
    <text evidence="1">The sequence shown here is derived from an EMBL/GenBank/DDBJ whole genome shotgun (WGS) entry which is preliminary data.</text>
</comment>
<sequence length="137" mass="15974">MYIVFGNKILDTKEIGENIEENTEFKVLKDMSKGTKREDVCAYNLSIPVELLNEEIDSSYNIEELDEDTLFEEYMASAEEIAMEIEEFLPEESKIRFVTYKWDLSDNDVRGILVVGNDEITENKMMDVLKRLLTQVE</sequence>
<organism evidence="1 2">
    <name type="scientific">Clostridium sardiniense</name>
    <name type="common">Clostridium absonum</name>
    <dbReference type="NCBI Taxonomy" id="29369"/>
    <lineage>
        <taxon>Bacteria</taxon>
        <taxon>Bacillati</taxon>
        <taxon>Bacillota</taxon>
        <taxon>Clostridia</taxon>
        <taxon>Eubacteriales</taxon>
        <taxon>Clostridiaceae</taxon>
        <taxon>Clostridium</taxon>
    </lineage>
</organism>
<accession>A0ABS7KY25</accession>
<evidence type="ECO:0000313" key="1">
    <source>
        <dbReference type="EMBL" id="MBY0755467.1"/>
    </source>
</evidence>
<dbReference type="EMBL" id="JAIKTU010000006">
    <property type="protein sequence ID" value="MBY0755467.1"/>
    <property type="molecule type" value="Genomic_DNA"/>
</dbReference>
<dbReference type="Proteomes" id="UP001299068">
    <property type="component" value="Unassembled WGS sequence"/>
</dbReference>
<protein>
    <submittedName>
        <fullName evidence="1">Uncharacterized protein</fullName>
    </submittedName>
</protein>
<dbReference type="RefSeq" id="WP_204595649.1">
    <property type="nucleotide sequence ID" value="NZ_JAFBDA010000015.1"/>
</dbReference>
<name>A0ABS7KY25_CLOSR</name>
<proteinExistence type="predicted"/>
<reference evidence="1 2" key="1">
    <citation type="journal article" date="2021" name="Cell Host Microbe">
        <title>in vivo commensal control of Clostridioides difficile virulence.</title>
        <authorList>
            <person name="Girinathan B.P."/>
            <person name="Dibenedetto N."/>
            <person name="Worley J.N."/>
            <person name="Peltier J."/>
            <person name="Arrieta-Ortiz M.L."/>
            <person name="Rupa Christinal Immanuel S."/>
            <person name="Lavin R."/>
            <person name="Delaney M.L."/>
            <person name="Cummins C."/>
            <person name="Hoffmann M."/>
            <person name="Luo Y."/>
            <person name="Gonzalez-Escalona N."/>
            <person name="Allard M."/>
            <person name="Onderdonk A.B."/>
            <person name="Gerber G.K."/>
            <person name="Sonenshein A.L."/>
            <person name="Baliga N."/>
            <person name="Dupuy B."/>
            <person name="Bry L."/>
        </authorList>
    </citation>
    <scope>NUCLEOTIDE SEQUENCE [LARGE SCALE GENOMIC DNA]</scope>
    <source>
        <strain evidence="1 2">DSM 599</strain>
    </source>
</reference>
<gene>
    <name evidence="1" type="ORF">K5V21_08355</name>
</gene>
<evidence type="ECO:0000313" key="2">
    <source>
        <dbReference type="Proteomes" id="UP001299068"/>
    </source>
</evidence>